<gene>
    <name evidence="1" type="ORF">LTR37_002847</name>
</gene>
<evidence type="ECO:0000313" key="1">
    <source>
        <dbReference type="EMBL" id="KAK3722031.1"/>
    </source>
</evidence>
<organism evidence="1 2">
    <name type="scientific">Vermiconidia calcicola</name>
    <dbReference type="NCBI Taxonomy" id="1690605"/>
    <lineage>
        <taxon>Eukaryota</taxon>
        <taxon>Fungi</taxon>
        <taxon>Dikarya</taxon>
        <taxon>Ascomycota</taxon>
        <taxon>Pezizomycotina</taxon>
        <taxon>Dothideomycetes</taxon>
        <taxon>Dothideomycetidae</taxon>
        <taxon>Mycosphaerellales</taxon>
        <taxon>Extremaceae</taxon>
        <taxon>Vermiconidia</taxon>
    </lineage>
</organism>
<comment type="caution">
    <text evidence="1">The sequence shown here is derived from an EMBL/GenBank/DDBJ whole genome shotgun (WGS) entry which is preliminary data.</text>
</comment>
<accession>A0ACC3NSC0</accession>
<sequence>MIPPPFGWSAGDVATAVQILAHVLQAFHQTKGAKKQYAASRGFLRQLVPVVRRIREQLEDTANEPLHLDLADQYEAINVAYETFDEYLEKKYNGLSAKNPSKAKEILQTIKWSLDELHGQVQKLKSRVNDALPPYQALMVQELCSRVARMEERLSHNTQEHQRRLQDMQNAMTAVSEQLEVQEELAKDNQEYRAGLLEELNRQETDNTSVIRSDLAVIRAEMQANHGAQLQNSKKEATSSEETHLRLLECQKQISKIIERQRLQARNQTEAAEWARLQAQAQERTRESEAAQKTLQNNLQAANDAINLVKGGTKNRHVQEVAEKTQVFTKILSICEKFGLSDMFSGSQANDSQRTSGTQERTLPGRAAPCGTHGRDQGSNRSCASATPKASACIVSTSVTITYAITIDDISMQRIPNLPPVNRWN</sequence>
<dbReference type="Proteomes" id="UP001281147">
    <property type="component" value="Unassembled WGS sequence"/>
</dbReference>
<dbReference type="EMBL" id="JAUTXU010000015">
    <property type="protein sequence ID" value="KAK3722031.1"/>
    <property type="molecule type" value="Genomic_DNA"/>
</dbReference>
<protein>
    <submittedName>
        <fullName evidence="1">Uncharacterized protein</fullName>
    </submittedName>
</protein>
<evidence type="ECO:0000313" key="2">
    <source>
        <dbReference type="Proteomes" id="UP001281147"/>
    </source>
</evidence>
<proteinExistence type="predicted"/>
<keyword evidence="2" id="KW-1185">Reference proteome</keyword>
<reference evidence="1" key="1">
    <citation type="submission" date="2023-07" db="EMBL/GenBank/DDBJ databases">
        <title>Black Yeasts Isolated from many extreme environments.</title>
        <authorList>
            <person name="Coleine C."/>
            <person name="Stajich J.E."/>
            <person name="Selbmann L."/>
        </authorList>
    </citation>
    <scope>NUCLEOTIDE SEQUENCE</scope>
    <source>
        <strain evidence="1">CCFEE 5714</strain>
    </source>
</reference>
<name>A0ACC3NSC0_9PEZI</name>